<protein>
    <recommendedName>
        <fullName evidence="1 9">Nucleoprotein</fullName>
        <shortName evidence="9">NP</shortName>
        <shortName evidence="9">Protein N</shortName>
    </recommendedName>
    <alternativeName>
        <fullName evidence="8 9">Nucleocapsid protein</fullName>
    </alternativeName>
</protein>
<evidence type="ECO:0000256" key="8">
    <source>
        <dbReference type="ARBA" id="ARBA00033344"/>
    </source>
</evidence>
<keyword evidence="7 9" id="KW-0687">Ribonucleoprotein</keyword>
<name>A0A9N6YJK5_9RHAB</name>
<dbReference type="GO" id="GO:0030430">
    <property type="term" value="C:host cell cytoplasm"/>
    <property type="evidence" value="ECO:0007669"/>
    <property type="project" value="UniProtKB-SubCell"/>
</dbReference>
<evidence type="ECO:0000256" key="2">
    <source>
        <dbReference type="ARBA" id="ARBA00022497"/>
    </source>
</evidence>
<evidence type="ECO:0000256" key="10">
    <source>
        <dbReference type="SAM" id="MobiDB-lite"/>
    </source>
</evidence>
<evidence type="ECO:0000256" key="3">
    <source>
        <dbReference type="ARBA" id="ARBA00022561"/>
    </source>
</evidence>
<evidence type="ECO:0000256" key="6">
    <source>
        <dbReference type="ARBA" id="ARBA00023086"/>
    </source>
</evidence>
<dbReference type="InterPro" id="IPR004902">
    <property type="entry name" value="Rhabdo_ncap_2"/>
</dbReference>
<keyword evidence="5 9" id="KW-0694">RNA-binding</keyword>
<dbReference type="GO" id="GO:0003723">
    <property type="term" value="F:RNA binding"/>
    <property type="evidence" value="ECO:0007669"/>
    <property type="project" value="UniProtKB-UniRule"/>
</dbReference>
<dbReference type="EMBL" id="BK061814">
    <property type="protein sequence ID" value="DAZ90836.1"/>
    <property type="molecule type" value="Viral_cRNA"/>
</dbReference>
<keyword evidence="9" id="KW-1035">Host cytoplasm</keyword>
<evidence type="ECO:0000256" key="1">
    <source>
        <dbReference type="ARBA" id="ARBA00014389"/>
    </source>
</evidence>
<comment type="similarity">
    <text evidence="9">Belongs to the nucleorhabdovirus nucleocapsid protein family.</text>
</comment>
<keyword evidence="2 9" id="KW-1139">Helical capsid protein</keyword>
<feature type="compositionally biased region" description="Polar residues" evidence="10">
    <location>
        <begin position="33"/>
        <end position="50"/>
    </location>
</feature>
<sequence>MASTSATMTPEELNEATKRTMELLINKSRQRNMESGKNQIGTSSSAQASQPIVPPPFYASVRPNIPLTTGDSSGADVLGSRKLKVREDIAQIGYIHEQGMSNMDWYDDKLLEFRSLRLEKFDQFKLQSTSISVLGDLMSGISERTVGNILLLSWNLKSTADGQDVFPSECKGISPDFEPVSSLSKVVSYKGTSIFETPDNINDAELIKCACYISASLLRLFTKSVRSYEKAIESHIKESYHKFYRTGFPLPTFIPDKKCLEGIAVMFSSHEKFRNTLGKILYHFGDLTHDKGLCIMLFEQHVGMTGMHAVSLFLRSCAALPATVEELVSALWHRSTKRGLQALIELILRFMKSSEIKTTQSRQTWRYARLFGNEYFLSLQTRQNVPLVCILAHLCRYLGVAGNQNILDIARIQALPDETKIIYQTWAHRIHICFTRSIEASEGNELTAN</sequence>
<comment type="subcellular location">
    <subcellularLocation>
        <location evidence="9">Virion</location>
    </subcellularLocation>
    <subcellularLocation>
        <location evidence="9">Host cytoplasm</location>
    </subcellularLocation>
</comment>
<keyword evidence="4 9" id="KW-0946">Virion</keyword>
<dbReference type="GO" id="GO:0019013">
    <property type="term" value="C:viral nucleocapsid"/>
    <property type="evidence" value="ECO:0007669"/>
    <property type="project" value="UniProtKB-UniRule"/>
</dbReference>
<dbReference type="GO" id="GO:1990904">
    <property type="term" value="C:ribonucleoprotein complex"/>
    <property type="evidence" value="ECO:0007669"/>
    <property type="project" value="UniProtKB-UniRule"/>
</dbReference>
<evidence type="ECO:0000313" key="11">
    <source>
        <dbReference type="EMBL" id="DAZ90836.1"/>
    </source>
</evidence>
<comment type="subunit">
    <text evidence="9">Homomultimerizes to form the nucleocapsid. Binds to viral genomic RNA.</text>
</comment>
<evidence type="ECO:0000256" key="5">
    <source>
        <dbReference type="ARBA" id="ARBA00022884"/>
    </source>
</evidence>
<keyword evidence="3 9" id="KW-0167">Capsid protein</keyword>
<reference evidence="11" key="1">
    <citation type="journal article" date="2022" name="bioRxiv">
        <title>Unlocking the hidden genetic diversity of varicosaviruses, the neglected plant rhabdoviruses.</title>
        <authorList>
            <person name="Bejerman N."/>
            <person name="Dietzgen R.G."/>
            <person name="Debat H."/>
        </authorList>
    </citation>
    <scope>NUCLEOTIDE SEQUENCE</scope>
</reference>
<evidence type="ECO:0000256" key="7">
    <source>
        <dbReference type="ARBA" id="ARBA00023274"/>
    </source>
</evidence>
<evidence type="ECO:0000256" key="4">
    <source>
        <dbReference type="ARBA" id="ARBA00022844"/>
    </source>
</evidence>
<evidence type="ECO:0000256" key="9">
    <source>
        <dbReference type="RuleBase" id="RU369108"/>
    </source>
</evidence>
<organism evidence="11">
    <name type="scientific">Streptoglossa virus 1</name>
    <dbReference type="NCBI Taxonomy" id="2977992"/>
    <lineage>
        <taxon>Viruses</taxon>
        <taxon>Riboviria</taxon>
        <taxon>Orthornavirae</taxon>
        <taxon>Negarnaviricota</taxon>
        <taxon>Haploviricotina</taxon>
        <taxon>Monjiviricetes</taxon>
        <taxon>Mononegavirales</taxon>
        <taxon>Rhabdoviridae</taxon>
        <taxon>Betarhabdovirinae</taxon>
        <taxon>Varicosavirus</taxon>
        <taxon>Varicosavirus streptoglossae</taxon>
    </lineage>
</organism>
<comment type="function">
    <text evidence="9">Encapsidates the genome, protecting it from nucleases. The encapsidated genomic RNA is termed the nucleocapsid (NC) and serves as template for viral transcription and replication.</text>
</comment>
<proteinExistence type="inferred from homology"/>
<accession>A0A9N6YJK5</accession>
<keyword evidence="6 9" id="KW-0543">Viral nucleoprotein</keyword>
<dbReference type="Pfam" id="PF03216">
    <property type="entry name" value="Rhabdo_ncap_2"/>
    <property type="match status" value="1"/>
</dbReference>
<feature type="region of interest" description="Disordered" evidence="10">
    <location>
        <begin position="32"/>
        <end position="55"/>
    </location>
</feature>
<dbReference type="GO" id="GO:0019029">
    <property type="term" value="C:helical viral capsid"/>
    <property type="evidence" value="ECO:0007669"/>
    <property type="project" value="UniProtKB-UniRule"/>
</dbReference>